<evidence type="ECO:0000256" key="9">
    <source>
        <dbReference type="HAMAP-Rule" id="MF_01148"/>
    </source>
</evidence>
<evidence type="ECO:0000256" key="8">
    <source>
        <dbReference type="ARBA" id="ARBA00023315"/>
    </source>
</evidence>
<evidence type="ECO:0000256" key="4">
    <source>
        <dbReference type="ARBA" id="ARBA00022679"/>
    </source>
</evidence>
<dbReference type="PROSITE" id="PS50263">
    <property type="entry name" value="CN_HYDROLASE"/>
    <property type="match status" value="1"/>
</dbReference>
<dbReference type="NCBIfam" id="TIGR00546">
    <property type="entry name" value="lnt"/>
    <property type="match status" value="1"/>
</dbReference>
<accession>A0A1M6NZ23</accession>
<dbReference type="Pfam" id="PF00795">
    <property type="entry name" value="CN_hydrolase"/>
    <property type="match status" value="1"/>
</dbReference>
<organism evidence="11 12">
    <name type="scientific">Epilithonimonas mollis</name>
    <dbReference type="NCBI Taxonomy" id="216903"/>
    <lineage>
        <taxon>Bacteria</taxon>
        <taxon>Pseudomonadati</taxon>
        <taxon>Bacteroidota</taxon>
        <taxon>Flavobacteriia</taxon>
        <taxon>Flavobacteriales</taxon>
        <taxon>Weeksellaceae</taxon>
        <taxon>Chryseobacterium group</taxon>
        <taxon>Epilithonimonas</taxon>
    </lineage>
</organism>
<feature type="transmembrane region" description="Helical" evidence="9">
    <location>
        <begin position="205"/>
        <end position="225"/>
    </location>
</feature>
<protein>
    <recommendedName>
        <fullName evidence="9">Apolipoprotein N-acyltransferase</fullName>
        <shortName evidence="9">ALP N-acyltransferase</shortName>
        <ecNumber evidence="9">2.3.1.269</ecNumber>
    </recommendedName>
</protein>
<dbReference type="AlphaFoldDB" id="A0A1M6NZ23"/>
<dbReference type="Pfam" id="PF20154">
    <property type="entry name" value="LNT_N"/>
    <property type="match status" value="1"/>
</dbReference>
<dbReference type="InterPro" id="IPR036526">
    <property type="entry name" value="C-N_Hydrolase_sf"/>
</dbReference>
<keyword evidence="7 9" id="KW-0472">Membrane</keyword>
<dbReference type="InterPro" id="IPR003010">
    <property type="entry name" value="C-N_Hydrolase"/>
</dbReference>
<dbReference type="UniPathway" id="UPA00666"/>
<keyword evidence="5 9" id="KW-0812">Transmembrane</keyword>
<evidence type="ECO:0000256" key="1">
    <source>
        <dbReference type="ARBA" id="ARBA00004651"/>
    </source>
</evidence>
<evidence type="ECO:0000259" key="10">
    <source>
        <dbReference type="PROSITE" id="PS50263"/>
    </source>
</evidence>
<comment type="subcellular location">
    <subcellularLocation>
        <location evidence="1 9">Cell membrane</location>
        <topology evidence="1 9">Multi-pass membrane protein</topology>
    </subcellularLocation>
</comment>
<comment type="pathway">
    <text evidence="9">Protein modification; lipoprotein biosynthesis (N-acyl transfer).</text>
</comment>
<keyword evidence="3 9" id="KW-1003">Cell membrane</keyword>
<dbReference type="GO" id="GO:0005886">
    <property type="term" value="C:plasma membrane"/>
    <property type="evidence" value="ECO:0007669"/>
    <property type="project" value="UniProtKB-SubCell"/>
</dbReference>
<feature type="transmembrane region" description="Helical" evidence="9">
    <location>
        <begin position="127"/>
        <end position="147"/>
    </location>
</feature>
<dbReference type="EC" id="2.3.1.269" evidence="9"/>
<dbReference type="Proteomes" id="UP000184498">
    <property type="component" value="Unassembled WGS sequence"/>
</dbReference>
<dbReference type="PANTHER" id="PTHR38686:SF1">
    <property type="entry name" value="APOLIPOPROTEIN N-ACYLTRANSFERASE"/>
    <property type="match status" value="1"/>
</dbReference>
<keyword evidence="4 9" id="KW-0808">Transferase</keyword>
<evidence type="ECO:0000313" key="12">
    <source>
        <dbReference type="Proteomes" id="UP000184498"/>
    </source>
</evidence>
<comment type="catalytic activity">
    <reaction evidence="9">
        <text>N-terminal S-1,2-diacyl-sn-glyceryl-L-cysteinyl-[lipoprotein] + a glycerophospholipid = N-acyl-S-1,2-diacyl-sn-glyceryl-L-cysteinyl-[lipoprotein] + a 2-acyl-sn-glycero-3-phospholipid + H(+)</text>
        <dbReference type="Rhea" id="RHEA:48228"/>
        <dbReference type="Rhea" id="RHEA-COMP:14681"/>
        <dbReference type="Rhea" id="RHEA-COMP:14684"/>
        <dbReference type="ChEBI" id="CHEBI:15378"/>
        <dbReference type="ChEBI" id="CHEBI:136912"/>
        <dbReference type="ChEBI" id="CHEBI:140656"/>
        <dbReference type="ChEBI" id="CHEBI:140657"/>
        <dbReference type="ChEBI" id="CHEBI:140660"/>
        <dbReference type="EC" id="2.3.1.269"/>
    </reaction>
</comment>
<dbReference type="EMBL" id="FRAM01000001">
    <property type="protein sequence ID" value="SHK00911.1"/>
    <property type="molecule type" value="Genomic_DNA"/>
</dbReference>
<evidence type="ECO:0000256" key="7">
    <source>
        <dbReference type="ARBA" id="ARBA00023136"/>
    </source>
</evidence>
<keyword evidence="12" id="KW-1185">Reference proteome</keyword>
<evidence type="ECO:0000256" key="2">
    <source>
        <dbReference type="ARBA" id="ARBA00010065"/>
    </source>
</evidence>
<feature type="transmembrane region" description="Helical" evidence="9">
    <location>
        <begin position="15"/>
        <end position="42"/>
    </location>
</feature>
<dbReference type="InterPro" id="IPR004563">
    <property type="entry name" value="Apolipo_AcylTrfase"/>
</dbReference>
<dbReference type="GO" id="GO:0042158">
    <property type="term" value="P:lipoprotein biosynthetic process"/>
    <property type="evidence" value="ECO:0007669"/>
    <property type="project" value="UniProtKB-UniRule"/>
</dbReference>
<dbReference type="PANTHER" id="PTHR38686">
    <property type="entry name" value="APOLIPOPROTEIN N-ACYLTRANSFERASE"/>
    <property type="match status" value="1"/>
</dbReference>
<evidence type="ECO:0000256" key="6">
    <source>
        <dbReference type="ARBA" id="ARBA00022989"/>
    </source>
</evidence>
<dbReference type="GO" id="GO:0016410">
    <property type="term" value="F:N-acyltransferase activity"/>
    <property type="evidence" value="ECO:0007669"/>
    <property type="project" value="UniProtKB-UniRule"/>
</dbReference>
<dbReference type="InterPro" id="IPR045378">
    <property type="entry name" value="LNT_N"/>
</dbReference>
<gene>
    <name evidence="9" type="primary">lnt</name>
    <name evidence="11" type="ORF">SAMN05444371_0753</name>
</gene>
<feature type="transmembrane region" description="Helical" evidence="9">
    <location>
        <begin position="542"/>
        <end position="560"/>
    </location>
</feature>
<sequence length="568" mass="64459">MTFMRFENIKTMKNLLLALISGVLLAIAWPTYGIPFFIFFAWVPLLMMEHNITRFSNIKKKSLTVFCFSYITFLIWNSVTTGWLYNSQLPDGSKSLLAVLFPVLTNSLFMSVFFLFYHFYKKSQGTYFGLMFFVAIWMCFEKLHLIWEFTWPWLNLGNVFAEYHQFVQWYDTLGATGGSFWILICNVMVFYTIRIWEAGRKRKSLIKNVSMSVGFIVLPMVISLVKYDIYSPETIGTINVAMLQPALDPYTEKYQKDSLTIESDLLKLASENSKVGLYRAPGDPKPNENIDLYLAPETSLPGIGGFSERGFHNSLLINNIKSFLSQHPKSVYAGGISSYYVYKEGEEKSSTASYLERQGIWVDNYNSAIQILPTSQQPEIYHKAMLVPGVEIFPYIKVLKPILGNAMLDLGGTTSSLGVSDERKVFANPYNKSVIAPIICYESIYGEFVTGYVKKGANILTIVTNDSWWGYSQGHKQLLVYAKLRAIETRREIARAANSGTSAHINSRGDIVNELPYGSKGALTAKVNLINKETFYTKSGDFLSRICIFVTGALLLFIPGRKYLVRKK</sequence>
<comment type="function">
    <text evidence="9">Catalyzes the phospholipid dependent N-acylation of the N-terminal cysteine of apolipoprotein, the last step in lipoprotein maturation.</text>
</comment>
<feature type="domain" description="CN hydrolase" evidence="10">
    <location>
        <begin position="238"/>
        <end position="529"/>
    </location>
</feature>
<dbReference type="Gene3D" id="3.60.110.10">
    <property type="entry name" value="Carbon-nitrogen hydrolase"/>
    <property type="match status" value="1"/>
</dbReference>
<evidence type="ECO:0000256" key="5">
    <source>
        <dbReference type="ARBA" id="ARBA00022692"/>
    </source>
</evidence>
<feature type="transmembrane region" description="Helical" evidence="9">
    <location>
        <begin position="167"/>
        <end position="193"/>
    </location>
</feature>
<dbReference type="HAMAP" id="MF_01148">
    <property type="entry name" value="Lnt"/>
    <property type="match status" value="1"/>
</dbReference>
<proteinExistence type="inferred from homology"/>
<dbReference type="STRING" id="216903.SAMN05444371_0753"/>
<keyword evidence="11" id="KW-0449">Lipoprotein</keyword>
<keyword evidence="6 9" id="KW-1133">Transmembrane helix</keyword>
<comment type="similarity">
    <text evidence="2 9">Belongs to the CN hydrolase family. Apolipoprotein N-acyltransferase subfamily.</text>
</comment>
<name>A0A1M6NZ23_9FLAO</name>
<reference evidence="12" key="1">
    <citation type="submission" date="2016-11" db="EMBL/GenBank/DDBJ databases">
        <authorList>
            <person name="Varghese N."/>
            <person name="Submissions S."/>
        </authorList>
    </citation>
    <scope>NUCLEOTIDE SEQUENCE [LARGE SCALE GENOMIC DNA]</scope>
    <source>
        <strain evidence="12">DSM 18016</strain>
    </source>
</reference>
<feature type="transmembrane region" description="Helical" evidence="9">
    <location>
        <begin position="63"/>
        <end position="85"/>
    </location>
</feature>
<feature type="transmembrane region" description="Helical" evidence="9">
    <location>
        <begin position="97"/>
        <end position="120"/>
    </location>
</feature>
<evidence type="ECO:0000256" key="3">
    <source>
        <dbReference type="ARBA" id="ARBA00022475"/>
    </source>
</evidence>
<dbReference type="CDD" id="cd07571">
    <property type="entry name" value="ALP_N-acyl_transferase"/>
    <property type="match status" value="1"/>
</dbReference>
<evidence type="ECO:0000313" key="11">
    <source>
        <dbReference type="EMBL" id="SHK00911.1"/>
    </source>
</evidence>
<dbReference type="SUPFAM" id="SSF56317">
    <property type="entry name" value="Carbon-nitrogen hydrolase"/>
    <property type="match status" value="1"/>
</dbReference>
<keyword evidence="8 9" id="KW-0012">Acyltransferase</keyword>